<dbReference type="GO" id="GO:0004750">
    <property type="term" value="F:D-ribulose-phosphate 3-epimerase activity"/>
    <property type="evidence" value="ECO:0007669"/>
    <property type="project" value="UniProtKB-UniRule"/>
</dbReference>
<dbReference type="CDD" id="cd00429">
    <property type="entry name" value="RPE"/>
    <property type="match status" value="1"/>
</dbReference>
<dbReference type="InterPro" id="IPR026019">
    <property type="entry name" value="Ribul_P_3_epim"/>
</dbReference>
<dbReference type="HAMAP" id="MF_02227">
    <property type="entry name" value="RPE"/>
    <property type="match status" value="1"/>
</dbReference>
<evidence type="ECO:0000256" key="7">
    <source>
        <dbReference type="ARBA" id="ARBA00013188"/>
    </source>
</evidence>
<dbReference type="GO" id="GO:0006098">
    <property type="term" value="P:pentose-phosphate shunt"/>
    <property type="evidence" value="ECO:0007669"/>
    <property type="project" value="UniProtKB-UniRule"/>
</dbReference>
<dbReference type="AlphaFoldDB" id="A0A1H8PH36"/>
<evidence type="ECO:0000256" key="10">
    <source>
        <dbReference type="HAMAP-Rule" id="MF_02227"/>
    </source>
</evidence>
<feature type="active site" description="Proton donor" evidence="10 12">
    <location>
        <position position="175"/>
    </location>
</feature>
<keyword evidence="13" id="KW-0170">Cobalt</keyword>
<comment type="cofactor">
    <cofactor evidence="4">
        <name>Zn(2+)</name>
        <dbReference type="ChEBI" id="CHEBI:29105"/>
    </cofactor>
</comment>
<keyword evidence="13" id="KW-0862">Zinc</keyword>
<feature type="active site" description="Proton acceptor" evidence="10 12">
    <location>
        <position position="34"/>
    </location>
</feature>
<dbReference type="PROSITE" id="PS01086">
    <property type="entry name" value="RIBUL_P_3_EPIMER_2"/>
    <property type="match status" value="1"/>
</dbReference>
<dbReference type="EC" id="5.1.3.1" evidence="7 10"/>
<evidence type="ECO:0000256" key="6">
    <source>
        <dbReference type="ARBA" id="ARBA00009541"/>
    </source>
</evidence>
<keyword evidence="9 10" id="KW-0413">Isomerase</keyword>
<feature type="binding site" evidence="10 14">
    <location>
        <position position="7"/>
    </location>
    <ligand>
        <name>substrate</name>
    </ligand>
</feature>
<organism evidence="15 16">
    <name type="scientific">Amphibacillus marinus</name>
    <dbReference type="NCBI Taxonomy" id="872970"/>
    <lineage>
        <taxon>Bacteria</taxon>
        <taxon>Bacillati</taxon>
        <taxon>Bacillota</taxon>
        <taxon>Bacilli</taxon>
        <taxon>Bacillales</taxon>
        <taxon>Bacillaceae</taxon>
        <taxon>Amphibacillus</taxon>
    </lineage>
</organism>
<gene>
    <name evidence="10" type="primary">rpe</name>
    <name evidence="15" type="ORF">SAMN04488134_10773</name>
</gene>
<dbReference type="RefSeq" id="WP_091497852.1">
    <property type="nucleotide sequence ID" value="NZ_FODJ01000007.1"/>
</dbReference>
<evidence type="ECO:0000256" key="14">
    <source>
        <dbReference type="PIRSR" id="PIRSR001461-3"/>
    </source>
</evidence>
<dbReference type="STRING" id="872970.SAMN04488134_10773"/>
<keyword evidence="16" id="KW-1185">Reference proteome</keyword>
<evidence type="ECO:0000256" key="5">
    <source>
        <dbReference type="ARBA" id="ARBA00001954"/>
    </source>
</evidence>
<evidence type="ECO:0000256" key="9">
    <source>
        <dbReference type="ARBA" id="ARBA00023235"/>
    </source>
</evidence>
<feature type="binding site" evidence="10 13">
    <location>
        <position position="32"/>
    </location>
    <ligand>
        <name>a divalent metal cation</name>
        <dbReference type="ChEBI" id="CHEBI:60240"/>
    </ligand>
</feature>
<dbReference type="InterPro" id="IPR013785">
    <property type="entry name" value="Aldolase_TIM"/>
</dbReference>
<dbReference type="NCBIfam" id="NF004076">
    <property type="entry name" value="PRK05581.1-4"/>
    <property type="match status" value="1"/>
</dbReference>
<dbReference type="GO" id="GO:0046872">
    <property type="term" value="F:metal ion binding"/>
    <property type="evidence" value="ECO:0007669"/>
    <property type="project" value="UniProtKB-UniRule"/>
</dbReference>
<feature type="binding site" evidence="10">
    <location>
        <begin position="175"/>
        <end position="177"/>
    </location>
    <ligand>
        <name>substrate</name>
    </ligand>
</feature>
<comment type="catalytic activity">
    <reaction evidence="1 10 11">
        <text>D-ribulose 5-phosphate = D-xylulose 5-phosphate</text>
        <dbReference type="Rhea" id="RHEA:13677"/>
        <dbReference type="ChEBI" id="CHEBI:57737"/>
        <dbReference type="ChEBI" id="CHEBI:58121"/>
        <dbReference type="EC" id="5.1.3.1"/>
    </reaction>
</comment>
<evidence type="ECO:0000256" key="11">
    <source>
        <dbReference type="PIRNR" id="PIRNR001461"/>
    </source>
</evidence>
<name>A0A1H8PH36_9BACI</name>
<feature type="binding site" evidence="10 14">
    <location>
        <begin position="197"/>
        <end position="198"/>
    </location>
    <ligand>
        <name>substrate</name>
    </ligand>
</feature>
<evidence type="ECO:0000313" key="15">
    <source>
        <dbReference type="EMBL" id="SEO41250.1"/>
    </source>
</evidence>
<dbReference type="GO" id="GO:0005737">
    <property type="term" value="C:cytoplasm"/>
    <property type="evidence" value="ECO:0007669"/>
    <property type="project" value="UniProtKB-ARBA"/>
</dbReference>
<keyword evidence="8 10" id="KW-0479">Metal-binding</keyword>
<dbReference type="SUPFAM" id="SSF51366">
    <property type="entry name" value="Ribulose-phoshate binding barrel"/>
    <property type="match status" value="1"/>
</dbReference>
<dbReference type="EMBL" id="FODJ01000007">
    <property type="protein sequence ID" value="SEO41250.1"/>
    <property type="molecule type" value="Genomic_DNA"/>
</dbReference>
<feature type="binding site" evidence="10 14">
    <location>
        <begin position="141"/>
        <end position="144"/>
    </location>
    <ligand>
        <name>substrate</name>
    </ligand>
</feature>
<feature type="binding site" evidence="14">
    <location>
        <position position="177"/>
    </location>
    <ligand>
        <name>substrate</name>
    </ligand>
</feature>
<dbReference type="InterPro" id="IPR000056">
    <property type="entry name" value="Ribul_P_3_epim-like"/>
</dbReference>
<evidence type="ECO:0000256" key="13">
    <source>
        <dbReference type="PIRSR" id="PIRSR001461-2"/>
    </source>
</evidence>
<feature type="binding site" evidence="10 13">
    <location>
        <position position="175"/>
    </location>
    <ligand>
        <name>a divalent metal cation</name>
        <dbReference type="ChEBI" id="CHEBI:60240"/>
    </ligand>
</feature>
<dbReference type="Pfam" id="PF00834">
    <property type="entry name" value="Ribul_P_3_epim"/>
    <property type="match status" value="1"/>
</dbReference>
<comment type="cofactor">
    <cofactor evidence="5">
        <name>Fe(2+)</name>
        <dbReference type="ChEBI" id="CHEBI:29033"/>
    </cofactor>
</comment>
<dbReference type="PROSITE" id="PS01085">
    <property type="entry name" value="RIBUL_P_3_EPIMER_1"/>
    <property type="match status" value="1"/>
</dbReference>
<evidence type="ECO:0000256" key="8">
    <source>
        <dbReference type="ARBA" id="ARBA00022723"/>
    </source>
</evidence>
<comment type="cofactor">
    <cofactor evidence="2">
        <name>Mn(2+)</name>
        <dbReference type="ChEBI" id="CHEBI:29035"/>
    </cofactor>
</comment>
<dbReference type="PIRSF" id="PIRSF001461">
    <property type="entry name" value="RPE"/>
    <property type="match status" value="1"/>
</dbReference>
<evidence type="ECO:0000256" key="1">
    <source>
        <dbReference type="ARBA" id="ARBA00001782"/>
    </source>
</evidence>
<evidence type="ECO:0000256" key="2">
    <source>
        <dbReference type="ARBA" id="ARBA00001936"/>
    </source>
</evidence>
<dbReference type="PANTHER" id="PTHR11749">
    <property type="entry name" value="RIBULOSE-5-PHOSPHATE-3-EPIMERASE"/>
    <property type="match status" value="1"/>
</dbReference>
<evidence type="ECO:0000256" key="12">
    <source>
        <dbReference type="PIRSR" id="PIRSR001461-1"/>
    </source>
</evidence>
<dbReference type="OrthoDB" id="1645589at2"/>
<dbReference type="Proteomes" id="UP000199300">
    <property type="component" value="Unassembled WGS sequence"/>
</dbReference>
<feature type="binding site" evidence="10 13">
    <location>
        <position position="34"/>
    </location>
    <ligand>
        <name>a divalent metal cation</name>
        <dbReference type="ChEBI" id="CHEBI:60240"/>
    </ligand>
</feature>
<comment type="function">
    <text evidence="10">Catalyzes the reversible epimerization of D-ribulose 5-phosphate to D-xylulose 5-phosphate.</text>
</comment>
<dbReference type="NCBIfam" id="TIGR01163">
    <property type="entry name" value="rpe"/>
    <property type="match status" value="1"/>
</dbReference>
<reference evidence="15 16" key="1">
    <citation type="submission" date="2016-10" db="EMBL/GenBank/DDBJ databases">
        <authorList>
            <person name="de Groot N.N."/>
        </authorList>
    </citation>
    <scope>NUCLEOTIDE SEQUENCE [LARGE SCALE GENOMIC DNA]</scope>
    <source>
        <strain evidence="15 16">CGMCC 1.10434</strain>
    </source>
</reference>
<evidence type="ECO:0000313" key="16">
    <source>
        <dbReference type="Proteomes" id="UP000199300"/>
    </source>
</evidence>
<dbReference type="FunFam" id="3.20.20.70:FF:000004">
    <property type="entry name" value="Ribulose-phosphate 3-epimerase"/>
    <property type="match status" value="1"/>
</dbReference>
<evidence type="ECO:0000256" key="4">
    <source>
        <dbReference type="ARBA" id="ARBA00001947"/>
    </source>
</evidence>
<dbReference type="GO" id="GO:0019323">
    <property type="term" value="P:pentose catabolic process"/>
    <property type="evidence" value="ECO:0007669"/>
    <property type="project" value="UniProtKB-UniRule"/>
</dbReference>
<evidence type="ECO:0000256" key="3">
    <source>
        <dbReference type="ARBA" id="ARBA00001941"/>
    </source>
</evidence>
<feature type="binding site" evidence="10 13">
    <location>
        <position position="65"/>
    </location>
    <ligand>
        <name>a divalent metal cation</name>
        <dbReference type="ChEBI" id="CHEBI:60240"/>
    </ligand>
</feature>
<comment type="cofactor">
    <cofactor evidence="3">
        <name>Co(2+)</name>
        <dbReference type="ChEBI" id="CHEBI:48828"/>
    </cofactor>
</comment>
<dbReference type="InterPro" id="IPR011060">
    <property type="entry name" value="RibuloseP-bd_barrel"/>
</dbReference>
<protein>
    <recommendedName>
        <fullName evidence="7 10">Ribulose-phosphate 3-epimerase</fullName>
        <ecNumber evidence="7 10">5.1.3.1</ecNumber>
    </recommendedName>
</protein>
<comment type="pathway">
    <text evidence="10">Carbohydrate degradation.</text>
</comment>
<keyword evidence="13" id="KW-0464">Manganese</keyword>
<comment type="cofactor">
    <cofactor evidence="10 13">
        <name>a divalent metal cation</name>
        <dbReference type="ChEBI" id="CHEBI:60240"/>
    </cofactor>
    <text evidence="10 13">Binds 1 divalent metal cation per subunit.</text>
</comment>
<accession>A0A1H8PH36</accession>
<dbReference type="Gene3D" id="3.20.20.70">
    <property type="entry name" value="Aldolase class I"/>
    <property type="match status" value="1"/>
</dbReference>
<comment type="similarity">
    <text evidence="6 10 11">Belongs to the ribulose-phosphate 3-epimerase family.</text>
</comment>
<feature type="binding site" evidence="10 14">
    <location>
        <position position="65"/>
    </location>
    <ligand>
        <name>substrate</name>
    </ligand>
</feature>
<sequence length="222" mass="23935">MLKLAPSLLAADFSTLGQVVKETADAGADMLHIDIMDGHFVPNLTFGPDLVKAIRLHSNLKFDVHLMIENPDLYLKAFVDAGADIITVHVETCTHLHRTIQQIKALGAKAGVVLNPATPVNLLEPILKDIDMVLIMTVNPGFGGQSFIPQSIDKIKRLKKMITNNGPCTIDIQVDGGITLDNVQDVINAGANVIVAGSAIYNNQALSDNIKRFKEAMYAANA</sequence>
<proteinExistence type="inferred from homology"/>
<keyword evidence="10 11" id="KW-0119">Carbohydrate metabolism</keyword>